<organism evidence="3 4">
    <name type="scientific">Prorocentrum cordatum</name>
    <dbReference type="NCBI Taxonomy" id="2364126"/>
    <lineage>
        <taxon>Eukaryota</taxon>
        <taxon>Sar</taxon>
        <taxon>Alveolata</taxon>
        <taxon>Dinophyceae</taxon>
        <taxon>Prorocentrales</taxon>
        <taxon>Prorocentraceae</taxon>
        <taxon>Prorocentrum</taxon>
    </lineage>
</organism>
<dbReference type="SUPFAM" id="SSF50249">
    <property type="entry name" value="Nucleic acid-binding proteins"/>
    <property type="match status" value="1"/>
</dbReference>
<dbReference type="Gene3D" id="2.40.50.140">
    <property type="entry name" value="Nucleic acid-binding proteins"/>
    <property type="match status" value="1"/>
</dbReference>
<proteinExistence type="predicted"/>
<dbReference type="Proteomes" id="UP001189429">
    <property type="component" value="Unassembled WGS sequence"/>
</dbReference>
<protein>
    <recommendedName>
        <fullName evidence="2">CSD domain-containing protein</fullName>
    </recommendedName>
</protein>
<dbReference type="PROSITE" id="PS51857">
    <property type="entry name" value="CSD_2"/>
    <property type="match status" value="1"/>
</dbReference>
<evidence type="ECO:0000313" key="3">
    <source>
        <dbReference type="EMBL" id="CAK0874128.1"/>
    </source>
</evidence>
<dbReference type="EMBL" id="CAUYUJ010017360">
    <property type="protein sequence ID" value="CAK0874128.1"/>
    <property type="molecule type" value="Genomic_DNA"/>
</dbReference>
<evidence type="ECO:0000259" key="2">
    <source>
        <dbReference type="PROSITE" id="PS51857"/>
    </source>
</evidence>
<dbReference type="InterPro" id="IPR012340">
    <property type="entry name" value="NA-bd_OB-fold"/>
</dbReference>
<gene>
    <name evidence="3" type="ORF">PCOR1329_LOCUS59119</name>
</gene>
<dbReference type="InterPro" id="IPR002059">
    <property type="entry name" value="CSP_DNA-bd"/>
</dbReference>
<feature type="region of interest" description="Disordered" evidence="1">
    <location>
        <begin position="14"/>
        <end position="50"/>
    </location>
</feature>
<comment type="caution">
    <text evidence="3">The sequence shown here is derived from an EMBL/GenBank/DDBJ whole genome shotgun (WGS) entry which is preliminary data.</text>
</comment>
<accession>A0ABN9VLD3</accession>
<evidence type="ECO:0000313" key="4">
    <source>
        <dbReference type="Proteomes" id="UP001189429"/>
    </source>
</evidence>
<sequence>MTFWKEDLEEFELFKPRPAEGSTGRPRPDLDEDYDGDDGQVQRGLRRKRRAPLGHRFRRSACRWILDTTATLVSTDGGPGLRPDNTLQPDSEGRFPCMPTCLSCRLDLSKKTPLLPRCALANDNLILREPVAFRKNGAKLSPMTFAMLALELVTHALPAEPEVSQQFFADGLSIALAGASVDDLDKQATGVQATTHTPHLILGPATLDAPEVPVPESIVTEDGRAMEDASASTKPNVQHDPAPPPENQRPVTAETADDLCPDSDDVNLHCAATDFSTGALDADRAACEFAAKLELLPSKLSTDAPTTVVATDIESLQALANHLNTDEYRKQYDSALQAMDAAEGRENGVACSCYVLSSAMKSTQLCHMTALLPTQPRWAADLDFLCVLHDSWRRMEFTPRAGAHVRRRGFQTSVNLVCQATGTQLRSAFDSKGDKAGFRERLFPDNAPASLREAVRNLLFFSNDVVGSEGARQQLRHEQTGDMLRFGGIGGFLIPNDLDSDGEPISSMAEEALVRRVAEVAERLRGAEEAARRSSDPDTFIGTLARYDPDQGFGFVVCPECASRWGKNDIYVGQKNVLENGLEIGDVIAFRVEDNNGKPRVAMNPKVLKEPVRLKKKLLKLREAARTAAAKRPAKVTGVVVPPPKRAALGAGLLAREG</sequence>
<evidence type="ECO:0000256" key="1">
    <source>
        <dbReference type="SAM" id="MobiDB-lite"/>
    </source>
</evidence>
<name>A0ABN9VLD3_9DINO</name>
<reference evidence="3" key="1">
    <citation type="submission" date="2023-10" db="EMBL/GenBank/DDBJ databases">
        <authorList>
            <person name="Chen Y."/>
            <person name="Shah S."/>
            <person name="Dougan E. K."/>
            <person name="Thang M."/>
            <person name="Chan C."/>
        </authorList>
    </citation>
    <scope>NUCLEOTIDE SEQUENCE [LARGE SCALE GENOMIC DNA]</scope>
</reference>
<feature type="domain" description="CSD" evidence="2">
    <location>
        <begin position="539"/>
        <end position="607"/>
    </location>
</feature>
<keyword evidence="4" id="KW-1185">Reference proteome</keyword>
<feature type="region of interest" description="Disordered" evidence="1">
    <location>
        <begin position="224"/>
        <end position="259"/>
    </location>
</feature>